<feature type="signal peptide" evidence="2">
    <location>
        <begin position="1"/>
        <end position="22"/>
    </location>
</feature>
<dbReference type="Proteomes" id="UP000249005">
    <property type="component" value="Chromosome 1"/>
</dbReference>
<accession>A0A2X4UPA3</accession>
<dbReference type="SUPFAM" id="SSF52799">
    <property type="entry name" value="(Phosphotyrosine protein) phosphatases II"/>
    <property type="match status" value="1"/>
</dbReference>
<reference evidence="3 4" key="1">
    <citation type="submission" date="2018-06" db="EMBL/GenBank/DDBJ databases">
        <authorList>
            <consortium name="Pathogen Informatics"/>
            <person name="Doyle S."/>
        </authorList>
    </citation>
    <scope>NUCLEOTIDE SEQUENCE [LARGE SCALE GENOMIC DNA]</scope>
    <source>
        <strain evidence="3 4">NCTC12151</strain>
    </source>
</reference>
<dbReference type="EC" id="3.1.3.48" evidence="3"/>
<dbReference type="EMBL" id="LS483470">
    <property type="protein sequence ID" value="SQI41667.1"/>
    <property type="molecule type" value="Genomic_DNA"/>
</dbReference>
<dbReference type="InterPro" id="IPR029021">
    <property type="entry name" value="Prot-tyrosine_phosphatase-like"/>
</dbReference>
<organism evidence="3 4">
    <name type="scientific">Leminorella richardii</name>
    <dbReference type="NCBI Taxonomy" id="158841"/>
    <lineage>
        <taxon>Bacteria</taxon>
        <taxon>Pseudomonadati</taxon>
        <taxon>Pseudomonadota</taxon>
        <taxon>Gammaproteobacteria</taxon>
        <taxon>Enterobacterales</taxon>
        <taxon>Budviciaceae</taxon>
        <taxon>Leminorella</taxon>
    </lineage>
</organism>
<keyword evidence="4" id="KW-1185">Reference proteome</keyword>
<keyword evidence="3" id="KW-0378">Hydrolase</keyword>
<dbReference type="InterPro" id="IPR016130">
    <property type="entry name" value="Tyr_Pase_AS"/>
</dbReference>
<proteinExistence type="inferred from homology"/>
<evidence type="ECO:0000256" key="2">
    <source>
        <dbReference type="SAM" id="SignalP"/>
    </source>
</evidence>
<evidence type="ECO:0000313" key="4">
    <source>
        <dbReference type="Proteomes" id="UP000249005"/>
    </source>
</evidence>
<dbReference type="PANTHER" id="PTHR31126">
    <property type="entry name" value="TYROSINE-PROTEIN PHOSPHATASE"/>
    <property type="match status" value="1"/>
</dbReference>
<comment type="similarity">
    <text evidence="1">Belongs to the protein-tyrosine phosphatase family.</text>
</comment>
<dbReference type="AlphaFoldDB" id="A0A2X4UPA3"/>
<evidence type="ECO:0000256" key="1">
    <source>
        <dbReference type="ARBA" id="ARBA00009580"/>
    </source>
</evidence>
<dbReference type="KEGG" id="lri:NCTC12151_02251"/>
<protein>
    <submittedName>
        <fullName evidence="3">Tyrosine-protein phosphatase</fullName>
        <ecNumber evidence="3">3.1.3.48</ecNumber>
    </submittedName>
</protein>
<dbReference type="RefSeq" id="WP_197708816.1">
    <property type="nucleotide sequence ID" value="NZ_LR698987.1"/>
</dbReference>
<name>A0A2X4UPA3_9GAMM</name>
<dbReference type="Gene3D" id="3.90.190.10">
    <property type="entry name" value="Protein tyrosine phosphatase superfamily"/>
    <property type="match status" value="1"/>
</dbReference>
<dbReference type="Pfam" id="PF13350">
    <property type="entry name" value="Y_phosphatase3"/>
    <property type="match status" value="1"/>
</dbReference>
<sequence length="374" mass="40419">MKLIKTYIATLTALVLSYPSIAAETLLLTPHLQGMDNFRDVAGTTAAYATSQGGEMRQGVFYRSNALTPTASDLNVLNGLRINKVIDLRTDDEIAKIPDTLPSGARYIHVDIIGTASSGAINSTLAGMTPEDINSMMEQVERDFVTSDYSRQGFGQVLREMASAENAALFHCTAGKDRTGWTAALLQSIAGVDRSTIFEDYLATNDYTAERISATLAALPPALQPSYAQLMSVQASWLQAGFDQITQSYGSLDNYLKQGLGLDQATIYALRGKMVRYRQLPSESSLSGNGASGASLLNALQDSPLSGRYTQYNYYLQSAIDRGTLGGVEKRVGGQVHADAQSYLLRQISQIDDTIAPWAVGDRLLPGESTVWLS</sequence>
<dbReference type="PROSITE" id="PS00383">
    <property type="entry name" value="TYR_PHOSPHATASE_1"/>
    <property type="match status" value="1"/>
</dbReference>
<feature type="chain" id="PRO_5016133110" evidence="2">
    <location>
        <begin position="23"/>
        <end position="374"/>
    </location>
</feature>
<evidence type="ECO:0000313" key="3">
    <source>
        <dbReference type="EMBL" id="SQI41667.1"/>
    </source>
</evidence>
<keyword evidence="2" id="KW-0732">Signal</keyword>
<dbReference type="PANTHER" id="PTHR31126:SF1">
    <property type="entry name" value="TYROSINE SPECIFIC PROTEIN PHOSPHATASES DOMAIN-CONTAINING PROTEIN"/>
    <property type="match status" value="1"/>
</dbReference>
<gene>
    <name evidence="3" type="primary">iphP_2</name>
    <name evidence="3" type="ORF">NCTC12151_02251</name>
</gene>
<dbReference type="InterPro" id="IPR026893">
    <property type="entry name" value="Tyr/Ser_Pase_IphP-type"/>
</dbReference>
<dbReference type="GO" id="GO:0004725">
    <property type="term" value="F:protein tyrosine phosphatase activity"/>
    <property type="evidence" value="ECO:0007669"/>
    <property type="project" value="UniProtKB-EC"/>
</dbReference>